<name>A0A0A9W6N3_LYGHE</name>
<keyword evidence="3" id="KW-0482">Metalloprotease</keyword>
<organism evidence="3">
    <name type="scientific">Lygus hesperus</name>
    <name type="common">Western plant bug</name>
    <dbReference type="NCBI Taxonomy" id="30085"/>
    <lineage>
        <taxon>Eukaryota</taxon>
        <taxon>Metazoa</taxon>
        <taxon>Ecdysozoa</taxon>
        <taxon>Arthropoda</taxon>
        <taxon>Hexapoda</taxon>
        <taxon>Insecta</taxon>
        <taxon>Pterygota</taxon>
        <taxon>Neoptera</taxon>
        <taxon>Paraneoptera</taxon>
        <taxon>Hemiptera</taxon>
        <taxon>Heteroptera</taxon>
        <taxon>Panheteroptera</taxon>
        <taxon>Cimicomorpha</taxon>
        <taxon>Miridae</taxon>
        <taxon>Mirini</taxon>
        <taxon>Lygus</taxon>
    </lineage>
</organism>
<feature type="region of interest" description="Disordered" evidence="1">
    <location>
        <begin position="137"/>
        <end position="158"/>
    </location>
</feature>
<dbReference type="GO" id="GO:0006508">
    <property type="term" value="P:proteolysis"/>
    <property type="evidence" value="ECO:0007669"/>
    <property type="project" value="UniProtKB-KW"/>
</dbReference>
<protein>
    <submittedName>
        <fullName evidence="3">Putative zinc metalloprotease NFIA_018760</fullName>
    </submittedName>
</protein>
<feature type="transmembrane region" description="Helical" evidence="2">
    <location>
        <begin position="61"/>
        <end position="81"/>
    </location>
</feature>
<feature type="compositionally biased region" description="Polar residues" evidence="1">
    <location>
        <begin position="140"/>
        <end position="158"/>
    </location>
</feature>
<keyword evidence="2" id="KW-1133">Transmembrane helix</keyword>
<keyword evidence="3" id="KW-0645">Protease</keyword>
<gene>
    <name evidence="3" type="ORF">CM83_3221</name>
</gene>
<accession>A0A0A9W6N3</accession>
<proteinExistence type="predicted"/>
<keyword evidence="2" id="KW-0472">Membrane</keyword>
<dbReference type="GO" id="GO:0008237">
    <property type="term" value="F:metallopeptidase activity"/>
    <property type="evidence" value="ECO:0007669"/>
    <property type="project" value="UniProtKB-KW"/>
</dbReference>
<evidence type="ECO:0000256" key="1">
    <source>
        <dbReference type="SAM" id="MobiDB-lite"/>
    </source>
</evidence>
<keyword evidence="3" id="KW-0378">Hydrolase</keyword>
<reference evidence="3" key="1">
    <citation type="journal article" date="2014" name="PLoS ONE">
        <title>Transcriptome-Based Identification of ABC Transporters in the Western Tarnished Plant Bug Lygus hesperus.</title>
        <authorList>
            <person name="Hull J.J."/>
            <person name="Chaney K."/>
            <person name="Geib S.M."/>
            <person name="Fabrick J.A."/>
            <person name="Brent C.S."/>
            <person name="Walsh D."/>
            <person name="Lavine L.C."/>
        </authorList>
    </citation>
    <scope>NUCLEOTIDE SEQUENCE</scope>
</reference>
<reference evidence="3" key="2">
    <citation type="submission" date="2014-07" db="EMBL/GenBank/DDBJ databases">
        <authorList>
            <person name="Hull J."/>
        </authorList>
    </citation>
    <scope>NUCLEOTIDE SEQUENCE</scope>
</reference>
<dbReference type="EMBL" id="GBHO01040538">
    <property type="protein sequence ID" value="JAG03066.1"/>
    <property type="molecule type" value="Transcribed_RNA"/>
</dbReference>
<evidence type="ECO:0000256" key="2">
    <source>
        <dbReference type="SAM" id="Phobius"/>
    </source>
</evidence>
<sequence>MVSTVVKRKLFYVGLFIMAHALYQAHSVRDTLQLLHHGGSGDVSALPFMHSMTVPVNTMRFFIALEILCGFVVTMIGFVMYKSFSPAKMCDHVSKLSYYQQMNTGIGFYHFNHRGKVTNVGEITSTVAKTDMVAAREGSSAANDGTSIGQEAVQKKQQ</sequence>
<evidence type="ECO:0000313" key="3">
    <source>
        <dbReference type="EMBL" id="JAG03066.1"/>
    </source>
</evidence>
<dbReference type="AlphaFoldDB" id="A0A0A9W6N3"/>
<keyword evidence="2" id="KW-0812">Transmembrane</keyword>